<dbReference type="Pfam" id="PF02537">
    <property type="entry name" value="CRCB"/>
    <property type="match status" value="1"/>
</dbReference>
<dbReference type="Proteomes" id="UP000663791">
    <property type="component" value="Unassembled WGS sequence"/>
</dbReference>
<evidence type="ECO:0000256" key="12">
    <source>
        <dbReference type="ARBA" id="ARBA00049940"/>
    </source>
</evidence>
<dbReference type="GO" id="GO:0046872">
    <property type="term" value="F:metal ion binding"/>
    <property type="evidence" value="ECO:0007669"/>
    <property type="project" value="UniProtKB-KW"/>
</dbReference>
<gene>
    <name evidence="13" type="primary">fluC</name>
    <name evidence="13" type="synonym">crcB</name>
    <name evidence="14" type="ORF">JK386_09520</name>
</gene>
<evidence type="ECO:0000256" key="10">
    <source>
        <dbReference type="ARBA" id="ARBA00035120"/>
    </source>
</evidence>
<dbReference type="HAMAP" id="MF_00454">
    <property type="entry name" value="FluC"/>
    <property type="match status" value="1"/>
</dbReference>
<keyword evidence="15" id="KW-1185">Reference proteome</keyword>
<feature type="transmembrane region" description="Helical" evidence="13">
    <location>
        <begin position="6"/>
        <end position="23"/>
    </location>
</feature>
<keyword evidence="5 13" id="KW-0479">Metal-binding</keyword>
<comment type="activity regulation">
    <text evidence="13">Na(+) is not transported, but it plays an essential structural role and its presence is essential for fluoride channel function.</text>
</comment>
<dbReference type="AlphaFoldDB" id="A0A938Y0Y7"/>
<keyword evidence="4 13" id="KW-0812">Transmembrane</keyword>
<keyword evidence="8 13" id="KW-0472">Membrane</keyword>
<evidence type="ECO:0000256" key="5">
    <source>
        <dbReference type="ARBA" id="ARBA00022723"/>
    </source>
</evidence>
<evidence type="ECO:0000256" key="4">
    <source>
        <dbReference type="ARBA" id="ARBA00022692"/>
    </source>
</evidence>
<evidence type="ECO:0000256" key="6">
    <source>
        <dbReference type="ARBA" id="ARBA00022989"/>
    </source>
</evidence>
<dbReference type="PANTHER" id="PTHR28259:SF16">
    <property type="entry name" value="FLUORIDE-SPECIFIC ION CHANNEL FLUC 2"/>
    <property type="match status" value="1"/>
</dbReference>
<evidence type="ECO:0000256" key="13">
    <source>
        <dbReference type="HAMAP-Rule" id="MF_00454"/>
    </source>
</evidence>
<evidence type="ECO:0000313" key="14">
    <source>
        <dbReference type="EMBL" id="MBM9460142.1"/>
    </source>
</evidence>
<comment type="caution">
    <text evidence="14">The sequence shown here is derived from an EMBL/GenBank/DDBJ whole genome shotgun (WGS) entry which is preliminary data.</text>
</comment>
<reference evidence="14" key="1">
    <citation type="submission" date="2021-01" db="EMBL/GenBank/DDBJ databases">
        <title>Novel species in genus Nocardioides.</title>
        <authorList>
            <person name="Zhang G."/>
        </authorList>
    </citation>
    <scope>NUCLEOTIDE SEQUENCE</scope>
    <source>
        <strain evidence="14">Zg-536</strain>
    </source>
</reference>
<keyword evidence="2 13" id="KW-0813">Transport</keyword>
<keyword evidence="7 13" id="KW-0406">Ion transport</keyword>
<keyword evidence="6 13" id="KW-1133">Transmembrane helix</keyword>
<comment type="similarity">
    <text evidence="10 13">Belongs to the fluoride channel Fluc/FEX (TC 1.A.43) family.</text>
</comment>
<feature type="transmembrane region" description="Helical" evidence="13">
    <location>
        <begin position="35"/>
        <end position="58"/>
    </location>
</feature>
<evidence type="ECO:0000256" key="8">
    <source>
        <dbReference type="ARBA" id="ARBA00023136"/>
    </source>
</evidence>
<evidence type="ECO:0000256" key="1">
    <source>
        <dbReference type="ARBA" id="ARBA00004651"/>
    </source>
</evidence>
<name>A0A938Y0Y7_9ACTN</name>
<keyword evidence="9 13" id="KW-0407">Ion channel</keyword>
<comment type="catalytic activity">
    <reaction evidence="11">
        <text>fluoride(in) = fluoride(out)</text>
        <dbReference type="Rhea" id="RHEA:76159"/>
        <dbReference type="ChEBI" id="CHEBI:17051"/>
    </reaction>
    <physiologicalReaction direction="left-to-right" evidence="11">
        <dbReference type="Rhea" id="RHEA:76160"/>
    </physiologicalReaction>
</comment>
<dbReference type="EMBL" id="JAERTX010000007">
    <property type="protein sequence ID" value="MBM9460142.1"/>
    <property type="molecule type" value="Genomic_DNA"/>
</dbReference>
<evidence type="ECO:0000313" key="15">
    <source>
        <dbReference type="Proteomes" id="UP000663791"/>
    </source>
</evidence>
<evidence type="ECO:0000256" key="3">
    <source>
        <dbReference type="ARBA" id="ARBA00022475"/>
    </source>
</evidence>
<dbReference type="RefSeq" id="WP_205291454.1">
    <property type="nucleotide sequence ID" value="NZ_CP074406.1"/>
</dbReference>
<keyword evidence="13" id="KW-0915">Sodium</keyword>
<evidence type="ECO:0000256" key="2">
    <source>
        <dbReference type="ARBA" id="ARBA00022448"/>
    </source>
</evidence>
<dbReference type="PANTHER" id="PTHR28259">
    <property type="entry name" value="FLUORIDE EXPORT PROTEIN 1-RELATED"/>
    <property type="match status" value="1"/>
</dbReference>
<sequence length="125" mass="12669">MTPGLFVMMVLAGGLGACVRYVVDGAIKARAKGAAFPWSTAIINLTGSLVLGFLTGLVVGRLASTDVSTVGTGFLGGYTTFSTASYELVQLVRDQRHGLAAAYGIGVLAGAVLLALLGYVVGSDL</sequence>
<protein>
    <recommendedName>
        <fullName evidence="13">Fluoride-specific ion channel FluC</fullName>
    </recommendedName>
</protein>
<evidence type="ECO:0000256" key="7">
    <source>
        <dbReference type="ARBA" id="ARBA00023065"/>
    </source>
</evidence>
<proteinExistence type="inferred from homology"/>
<evidence type="ECO:0000256" key="11">
    <source>
        <dbReference type="ARBA" id="ARBA00035585"/>
    </source>
</evidence>
<feature type="binding site" evidence="13">
    <location>
        <position position="79"/>
    </location>
    <ligand>
        <name>Na(+)</name>
        <dbReference type="ChEBI" id="CHEBI:29101"/>
        <note>structural</note>
    </ligand>
</feature>
<evidence type="ECO:0000256" key="9">
    <source>
        <dbReference type="ARBA" id="ARBA00023303"/>
    </source>
</evidence>
<dbReference type="GO" id="GO:0005886">
    <property type="term" value="C:plasma membrane"/>
    <property type="evidence" value="ECO:0007669"/>
    <property type="project" value="UniProtKB-SubCell"/>
</dbReference>
<dbReference type="GO" id="GO:0140114">
    <property type="term" value="P:cellular detoxification of fluoride"/>
    <property type="evidence" value="ECO:0007669"/>
    <property type="project" value="UniProtKB-UniRule"/>
</dbReference>
<feature type="transmembrane region" description="Helical" evidence="13">
    <location>
        <begin position="101"/>
        <end position="122"/>
    </location>
</feature>
<accession>A0A938Y0Y7</accession>
<feature type="binding site" evidence="13">
    <location>
        <position position="76"/>
    </location>
    <ligand>
        <name>Na(+)</name>
        <dbReference type="ChEBI" id="CHEBI:29101"/>
        <note>structural</note>
    </ligand>
</feature>
<comment type="function">
    <text evidence="12 13">Fluoride-specific ion channel. Important for reducing fluoride concentration in the cell, thus reducing its toxicity.</text>
</comment>
<keyword evidence="3 13" id="KW-1003">Cell membrane</keyword>
<dbReference type="InterPro" id="IPR003691">
    <property type="entry name" value="FluC"/>
</dbReference>
<dbReference type="GO" id="GO:0062054">
    <property type="term" value="F:fluoride channel activity"/>
    <property type="evidence" value="ECO:0007669"/>
    <property type="project" value="UniProtKB-UniRule"/>
</dbReference>
<feature type="transmembrane region" description="Helical" evidence="13">
    <location>
        <begin position="70"/>
        <end position="89"/>
    </location>
</feature>
<comment type="subcellular location">
    <subcellularLocation>
        <location evidence="1 13">Cell membrane</location>
        <topology evidence="1 13">Multi-pass membrane protein</topology>
    </subcellularLocation>
</comment>
<organism evidence="14 15">
    <name type="scientific">Nocardioides faecalis</name>
    <dbReference type="NCBI Taxonomy" id="2803858"/>
    <lineage>
        <taxon>Bacteria</taxon>
        <taxon>Bacillati</taxon>
        <taxon>Actinomycetota</taxon>
        <taxon>Actinomycetes</taxon>
        <taxon>Propionibacteriales</taxon>
        <taxon>Nocardioidaceae</taxon>
        <taxon>Nocardioides</taxon>
    </lineage>
</organism>